<name>A0A1Y2L260_9PROT</name>
<feature type="transmembrane region" description="Helical" evidence="6">
    <location>
        <begin position="330"/>
        <end position="351"/>
    </location>
</feature>
<dbReference type="SUPFAM" id="SSF103473">
    <property type="entry name" value="MFS general substrate transporter"/>
    <property type="match status" value="1"/>
</dbReference>
<feature type="transmembrane region" description="Helical" evidence="6">
    <location>
        <begin position="72"/>
        <end position="89"/>
    </location>
</feature>
<gene>
    <name evidence="8" type="ORF">TMES_06085</name>
</gene>
<feature type="transmembrane region" description="Helical" evidence="6">
    <location>
        <begin position="95"/>
        <end position="114"/>
    </location>
</feature>
<dbReference type="GO" id="GO:0022857">
    <property type="term" value="F:transmembrane transporter activity"/>
    <property type="evidence" value="ECO:0007669"/>
    <property type="project" value="InterPro"/>
</dbReference>
<dbReference type="Proteomes" id="UP000193391">
    <property type="component" value="Unassembled WGS sequence"/>
</dbReference>
<feature type="transmembrane region" description="Helical" evidence="6">
    <location>
        <begin position="296"/>
        <end position="318"/>
    </location>
</feature>
<dbReference type="PANTHER" id="PTHR43124">
    <property type="entry name" value="PURINE EFFLUX PUMP PBUE"/>
    <property type="match status" value="1"/>
</dbReference>
<feature type="transmembrane region" description="Helical" evidence="6">
    <location>
        <begin position="156"/>
        <end position="179"/>
    </location>
</feature>
<keyword evidence="9" id="KW-1185">Reference proteome</keyword>
<dbReference type="STRING" id="1293891.TMES_06085"/>
<feature type="transmembrane region" description="Helical" evidence="6">
    <location>
        <begin position="203"/>
        <end position="225"/>
    </location>
</feature>
<evidence type="ECO:0000256" key="5">
    <source>
        <dbReference type="ARBA" id="ARBA00023136"/>
    </source>
</evidence>
<feature type="transmembrane region" description="Helical" evidence="6">
    <location>
        <begin position="237"/>
        <end position="263"/>
    </location>
</feature>
<dbReference type="AlphaFoldDB" id="A0A1Y2L260"/>
<feature type="transmembrane region" description="Helical" evidence="6">
    <location>
        <begin position="7"/>
        <end position="28"/>
    </location>
</feature>
<feature type="transmembrane region" description="Helical" evidence="6">
    <location>
        <begin position="126"/>
        <end position="150"/>
    </location>
</feature>
<protein>
    <submittedName>
        <fullName evidence="8">MFS transporter</fullName>
    </submittedName>
</protein>
<evidence type="ECO:0000256" key="4">
    <source>
        <dbReference type="ARBA" id="ARBA00022989"/>
    </source>
</evidence>
<dbReference type="GO" id="GO:0005886">
    <property type="term" value="C:plasma membrane"/>
    <property type="evidence" value="ECO:0007669"/>
    <property type="project" value="UniProtKB-SubCell"/>
</dbReference>
<proteinExistence type="predicted"/>
<dbReference type="Gene3D" id="1.20.1250.20">
    <property type="entry name" value="MFS general substrate transporter like domains"/>
    <property type="match status" value="1"/>
</dbReference>
<feature type="transmembrane region" description="Helical" evidence="6">
    <location>
        <begin position="272"/>
        <end position="290"/>
    </location>
</feature>
<evidence type="ECO:0000313" key="8">
    <source>
        <dbReference type="EMBL" id="OSQ39578.1"/>
    </source>
</evidence>
<reference evidence="8 9" key="1">
    <citation type="submission" date="2014-03" db="EMBL/GenBank/DDBJ databases">
        <title>The draft genome sequence of Thalassospira mesophila JCM 18969.</title>
        <authorList>
            <person name="Lai Q."/>
            <person name="Shao Z."/>
        </authorList>
    </citation>
    <scope>NUCLEOTIDE SEQUENCE [LARGE SCALE GENOMIC DNA]</scope>
    <source>
        <strain evidence="8 9">JCM 18969</strain>
    </source>
</reference>
<dbReference type="OrthoDB" id="7841035at2"/>
<evidence type="ECO:0000256" key="3">
    <source>
        <dbReference type="ARBA" id="ARBA00022692"/>
    </source>
</evidence>
<keyword evidence="2" id="KW-1003">Cell membrane</keyword>
<dbReference type="CDD" id="cd06174">
    <property type="entry name" value="MFS"/>
    <property type="match status" value="1"/>
</dbReference>
<sequence>MRAVFPIIFLYGAGLCASMQVGLIGPIATLLRAQFDLSQAQFGLVASLITAAGAICAIPAGVWAARLGLKQSVLAGGAMMLVGAVVFAQADRIGFLYGGRFLTSIGYLLIVVGAPSWMTHLGSPRVVALAMGIWGTFVPVGIALGTWLSAALSSYFGWQIAVLGCVAPVLVFLAPLVWMKNPPCDEFNRPLTRSIGAVLRNRNAVSVALTFALFAGTTSATVAFMPAMLMDCLHVSLAVAATAIGITTICFNLIGSLAGGFFLGRGVPGRTLLLWALPAMALSIALVYQASSLAMAVIFLASFNTGQGIVAGTCFAILPRIAQIGLPMPALQGMLAQFAEISVVIIPPVAGLIIDDFAWSGAALAFAGFYLLAMIFANRRPRIAP</sequence>
<evidence type="ECO:0000256" key="2">
    <source>
        <dbReference type="ARBA" id="ARBA00022475"/>
    </source>
</evidence>
<evidence type="ECO:0000313" key="9">
    <source>
        <dbReference type="Proteomes" id="UP000193391"/>
    </source>
</evidence>
<dbReference type="InterPro" id="IPR020846">
    <property type="entry name" value="MFS_dom"/>
</dbReference>
<dbReference type="Pfam" id="PF07690">
    <property type="entry name" value="MFS_1"/>
    <property type="match status" value="1"/>
</dbReference>
<comment type="caution">
    <text evidence="8">The sequence shown here is derived from an EMBL/GenBank/DDBJ whole genome shotgun (WGS) entry which is preliminary data.</text>
</comment>
<keyword evidence="5 6" id="KW-0472">Membrane</keyword>
<feature type="transmembrane region" description="Helical" evidence="6">
    <location>
        <begin position="40"/>
        <end position="65"/>
    </location>
</feature>
<feature type="domain" description="Major facilitator superfamily (MFS) profile" evidence="7">
    <location>
        <begin position="6"/>
        <end position="385"/>
    </location>
</feature>
<keyword evidence="3 6" id="KW-0812">Transmembrane</keyword>
<dbReference type="PANTHER" id="PTHR43124:SF3">
    <property type="entry name" value="CHLORAMPHENICOL EFFLUX PUMP RV0191"/>
    <property type="match status" value="1"/>
</dbReference>
<dbReference type="InterPro" id="IPR011701">
    <property type="entry name" value="MFS"/>
</dbReference>
<accession>A0A1Y2L260</accession>
<dbReference type="EMBL" id="JFKA01000002">
    <property type="protein sequence ID" value="OSQ39578.1"/>
    <property type="molecule type" value="Genomic_DNA"/>
</dbReference>
<dbReference type="InterPro" id="IPR050189">
    <property type="entry name" value="MFS_Efflux_Transporters"/>
</dbReference>
<evidence type="ECO:0000256" key="1">
    <source>
        <dbReference type="ARBA" id="ARBA00004651"/>
    </source>
</evidence>
<dbReference type="PROSITE" id="PS50850">
    <property type="entry name" value="MFS"/>
    <property type="match status" value="1"/>
</dbReference>
<organism evidence="8 9">
    <name type="scientific">Thalassospira mesophila</name>
    <dbReference type="NCBI Taxonomy" id="1293891"/>
    <lineage>
        <taxon>Bacteria</taxon>
        <taxon>Pseudomonadati</taxon>
        <taxon>Pseudomonadota</taxon>
        <taxon>Alphaproteobacteria</taxon>
        <taxon>Rhodospirillales</taxon>
        <taxon>Thalassospiraceae</taxon>
        <taxon>Thalassospira</taxon>
    </lineage>
</organism>
<feature type="transmembrane region" description="Helical" evidence="6">
    <location>
        <begin position="357"/>
        <end position="377"/>
    </location>
</feature>
<comment type="subcellular location">
    <subcellularLocation>
        <location evidence="1">Cell membrane</location>
        <topology evidence="1">Multi-pass membrane protein</topology>
    </subcellularLocation>
</comment>
<dbReference type="InterPro" id="IPR036259">
    <property type="entry name" value="MFS_trans_sf"/>
</dbReference>
<dbReference type="RefSeq" id="WP_085580506.1">
    <property type="nucleotide sequence ID" value="NZ_JFKA01000002.1"/>
</dbReference>
<evidence type="ECO:0000256" key="6">
    <source>
        <dbReference type="SAM" id="Phobius"/>
    </source>
</evidence>
<keyword evidence="4 6" id="KW-1133">Transmembrane helix</keyword>
<evidence type="ECO:0000259" key="7">
    <source>
        <dbReference type="PROSITE" id="PS50850"/>
    </source>
</evidence>